<dbReference type="GO" id="GO:0035556">
    <property type="term" value="P:intracellular signal transduction"/>
    <property type="evidence" value="ECO:0007669"/>
    <property type="project" value="InterPro"/>
</dbReference>
<name>A0AAN7NNA0_MYCAM</name>
<feature type="domain" description="DEP" evidence="3">
    <location>
        <begin position="24"/>
        <end position="108"/>
    </location>
</feature>
<dbReference type="GO" id="GO:0005634">
    <property type="term" value="C:nucleus"/>
    <property type="evidence" value="ECO:0007669"/>
    <property type="project" value="TreeGrafter"/>
</dbReference>
<dbReference type="InterPro" id="IPR000591">
    <property type="entry name" value="DEP_dom"/>
</dbReference>
<dbReference type="InterPro" id="IPR036390">
    <property type="entry name" value="WH_DNA-bd_sf"/>
</dbReference>
<dbReference type="Gene3D" id="1.10.10.10">
    <property type="entry name" value="Winged helix-like DNA-binding domain superfamily/Winged helix DNA-binding domain"/>
    <property type="match status" value="1"/>
</dbReference>
<evidence type="ECO:0000259" key="3">
    <source>
        <dbReference type="PROSITE" id="PS50186"/>
    </source>
</evidence>
<evidence type="ECO:0000313" key="4">
    <source>
        <dbReference type="EMBL" id="KAK4819337.1"/>
    </source>
</evidence>
<keyword evidence="1" id="KW-0343">GTPase activation</keyword>
<dbReference type="Pfam" id="PF00610">
    <property type="entry name" value="DEP"/>
    <property type="match status" value="1"/>
</dbReference>
<dbReference type="PANTHER" id="PTHR16206">
    <property type="entry name" value="DEP DOMAIN-CONTAINING"/>
    <property type="match status" value="1"/>
</dbReference>
<proteinExistence type="predicted"/>
<evidence type="ECO:0000313" key="5">
    <source>
        <dbReference type="Proteomes" id="UP001333110"/>
    </source>
</evidence>
<evidence type="ECO:0000256" key="1">
    <source>
        <dbReference type="ARBA" id="ARBA00022468"/>
    </source>
</evidence>
<dbReference type="GO" id="GO:0017053">
    <property type="term" value="C:transcription repressor complex"/>
    <property type="evidence" value="ECO:0007669"/>
    <property type="project" value="TreeGrafter"/>
</dbReference>
<protein>
    <recommendedName>
        <fullName evidence="2">DEP domain-containing protein 1A</fullName>
    </recommendedName>
</protein>
<dbReference type="PROSITE" id="PS50186">
    <property type="entry name" value="DEP"/>
    <property type="match status" value="1"/>
</dbReference>
<dbReference type="FunFam" id="1.10.10.10:FF:000182">
    <property type="entry name" value="DEP domain-containing protein 1B isoform 1"/>
    <property type="match status" value="1"/>
</dbReference>
<dbReference type="SMART" id="SM00049">
    <property type="entry name" value="DEP"/>
    <property type="match status" value="1"/>
</dbReference>
<dbReference type="SUPFAM" id="SSF48350">
    <property type="entry name" value="GTPase activation domain, GAP"/>
    <property type="match status" value="1"/>
</dbReference>
<organism evidence="4 5">
    <name type="scientific">Mycteria americana</name>
    <name type="common">Wood stork</name>
    <dbReference type="NCBI Taxonomy" id="33587"/>
    <lineage>
        <taxon>Eukaryota</taxon>
        <taxon>Metazoa</taxon>
        <taxon>Chordata</taxon>
        <taxon>Craniata</taxon>
        <taxon>Vertebrata</taxon>
        <taxon>Euteleostomi</taxon>
        <taxon>Archelosauria</taxon>
        <taxon>Archosauria</taxon>
        <taxon>Dinosauria</taxon>
        <taxon>Saurischia</taxon>
        <taxon>Theropoda</taxon>
        <taxon>Coelurosauria</taxon>
        <taxon>Aves</taxon>
        <taxon>Neognathae</taxon>
        <taxon>Neoaves</taxon>
        <taxon>Aequornithes</taxon>
        <taxon>Ciconiiformes</taxon>
        <taxon>Ciconiidae</taxon>
        <taxon>Mycteria</taxon>
    </lineage>
</organism>
<dbReference type="Gene3D" id="1.10.555.10">
    <property type="entry name" value="Rho GTPase activation protein"/>
    <property type="match status" value="1"/>
</dbReference>
<dbReference type="AlphaFoldDB" id="A0AAN7NNA0"/>
<dbReference type="InterPro" id="IPR036388">
    <property type="entry name" value="WH-like_DNA-bd_sf"/>
</dbReference>
<dbReference type="EMBL" id="JAUNZN010000006">
    <property type="protein sequence ID" value="KAK4819337.1"/>
    <property type="molecule type" value="Genomic_DNA"/>
</dbReference>
<dbReference type="InterPro" id="IPR008936">
    <property type="entry name" value="Rho_GTPase_activation_prot"/>
</dbReference>
<sequence length="815" mass="93876">MEGRPPAPGPYRATKLWNEITKYFRAGMPLRKHRQHFKKHGSCFTASEAVDWLHEVLRSNSNFGPEVTRHQTVQLLRKFLKNHVIEDVKGRWGSENLEDNGALYRFPSTSPVKPLPSSCPPKENLENFSRDKERLLKLPHLPRRTFKKHECYLENLEKTKPDVIEENKEDALHRKEISQEYVQETWRNIILIHLQTILGLPSLEEVLQPTQIVPEYVIYNMTNTSKHGVVILQNKAEDLPHWVLSAMKCLAYWPRNNDMSQPTYSGFERDVFRTVADYFLNLPEPLLTFEYYELFVNILVMCGYITIPDICSGKHSVQDEKCDPQPSKILHLNSFKSTECLLLSLLHKEPDKKKKEYEASRKLSSEELTIQKQCAKKLQQCKLACKQGSADNLIGGSCQNLSGFRNEQDPPLKFRTRCYSLERIGDTASSVCNKGESDFLRQSDVNTILGTRNGKQSLPCEHKANSVLELGFDNTCLKQTHGRVSASTLQDKELFNENCRSKQICRPLSLLGKRNSKSCASINIPVAEITVKPRSQLCGQGKPNTSGVTTSVDIRTEVSDITVKKRRCKSTIELSEYSFTHSSYMLTGTQNLLQPHLERIAVEALQICCLLLPPPNRRKIQLLMRMISRISENVDMPRLHDAMGTRSLMIQTFSRCVLCCAEEVDLDELLSTRLVSFLMDHQQEIFKVPTYLQVAVRDHIEYMKMAQCKYPKEEICAILPTYSYCKQITPQEFEEQKVSTSQAAVAELLENIIKDKNLSVKDKKKKLKQFQKEYPLIYQNRFPTTENEAMLFENKPTIKQPMLSLRKPRFRSLRY</sequence>
<dbReference type="CDD" id="cd04405">
    <property type="entry name" value="RhoGAP_BRCC3-like"/>
    <property type="match status" value="1"/>
</dbReference>
<accession>A0AAN7NNA0</accession>
<evidence type="ECO:0000256" key="2">
    <source>
        <dbReference type="ARBA" id="ARBA00069599"/>
    </source>
</evidence>
<dbReference type="FunFam" id="1.10.555.10:FF:000038">
    <property type="entry name" value="DEP domain-containing protein 1A isoform X1"/>
    <property type="match status" value="1"/>
</dbReference>
<keyword evidence="5" id="KW-1185">Reference proteome</keyword>
<dbReference type="SUPFAM" id="SSF46785">
    <property type="entry name" value="Winged helix' DNA-binding domain"/>
    <property type="match status" value="1"/>
</dbReference>
<dbReference type="PANTHER" id="PTHR16206:SF12">
    <property type="entry name" value="DEP DOMAIN-CONTAINING PROTEIN 1A"/>
    <property type="match status" value="1"/>
</dbReference>
<dbReference type="GO" id="GO:0005096">
    <property type="term" value="F:GTPase activator activity"/>
    <property type="evidence" value="ECO:0007669"/>
    <property type="project" value="UniProtKB-KW"/>
</dbReference>
<dbReference type="Proteomes" id="UP001333110">
    <property type="component" value="Unassembled WGS sequence"/>
</dbReference>
<gene>
    <name evidence="4" type="ORF">QYF61_001170</name>
</gene>
<comment type="caution">
    <text evidence="4">The sequence shown here is derived from an EMBL/GenBank/DDBJ whole genome shotgun (WGS) entry which is preliminary data.</text>
</comment>
<reference evidence="4 5" key="1">
    <citation type="journal article" date="2023" name="J. Hered.">
        <title>Chromosome-level genome of the wood stork (Mycteria americana) provides insight into avian chromosome evolution.</title>
        <authorList>
            <person name="Flamio R. Jr."/>
            <person name="Ramstad K.M."/>
        </authorList>
    </citation>
    <scope>NUCLEOTIDE SEQUENCE [LARGE SCALE GENOMIC DNA]</scope>
    <source>
        <strain evidence="4">JAX WOST 10</strain>
    </source>
</reference>